<dbReference type="InterPro" id="IPR055122">
    <property type="entry name" value="Med14_N"/>
</dbReference>
<reference evidence="13" key="1">
    <citation type="journal article" date="2016" name="Genome Announc.">
        <title>Genome sequence of Ustilaginoidea virens IPU010, a rice pathogenic fungus causing false smut.</title>
        <authorList>
            <person name="Kumagai T."/>
            <person name="Ishii T."/>
            <person name="Terai G."/>
            <person name="Umemura M."/>
            <person name="Machida M."/>
            <person name="Asai K."/>
        </authorList>
    </citation>
    <scope>NUCLEOTIDE SEQUENCE [LARGE SCALE GENOMIC DNA]</scope>
    <source>
        <strain evidence="13">IPU010</strain>
    </source>
</reference>
<evidence type="ECO:0000256" key="10">
    <source>
        <dbReference type="SAM" id="MobiDB-lite"/>
    </source>
</evidence>
<gene>
    <name evidence="12" type="ORF">UVI_02031630</name>
</gene>
<dbReference type="GO" id="GO:0006357">
    <property type="term" value="P:regulation of transcription by RNA polymerase II"/>
    <property type="evidence" value="ECO:0007669"/>
    <property type="project" value="InterPro"/>
</dbReference>
<dbReference type="EMBL" id="BBTG02000014">
    <property type="protein sequence ID" value="GAO14444.1"/>
    <property type="molecule type" value="Genomic_DNA"/>
</dbReference>
<dbReference type="AlphaFoldDB" id="A0A1B5KU09"/>
<evidence type="ECO:0000256" key="3">
    <source>
        <dbReference type="ARBA" id="ARBA00019619"/>
    </source>
</evidence>
<comment type="function">
    <text evidence="9">Component of the Mediator complex, a coactivator involved in the regulated transcription of nearly all RNA polymerase II-dependent genes. Mediator functions as a bridge to convey information from gene-specific regulatory proteins to the basal RNA polymerase II transcription machinery. Mediator is recruited to promoters by direct interactions with regulatory proteins and serves as a scaffold for the assembly of a functional preinitiation complex with RNA polymerase II and the general transcription factors.</text>
</comment>
<evidence type="ECO:0000256" key="7">
    <source>
        <dbReference type="ARBA" id="ARBA00023242"/>
    </source>
</evidence>
<evidence type="ECO:0000313" key="12">
    <source>
        <dbReference type="EMBL" id="GAO14444.1"/>
    </source>
</evidence>
<proteinExistence type="inferred from homology"/>
<comment type="caution">
    <text evidence="12">The sequence shown here is derived from an EMBL/GenBank/DDBJ whole genome shotgun (WGS) entry which is preliminary data.</text>
</comment>
<evidence type="ECO:0000256" key="1">
    <source>
        <dbReference type="ARBA" id="ARBA00004123"/>
    </source>
</evidence>
<comment type="similarity">
    <text evidence="2 9">Belongs to the Mediator complex subunit 14 family.</text>
</comment>
<dbReference type="InterPro" id="IPR013947">
    <property type="entry name" value="Mediator_Med14"/>
</dbReference>
<evidence type="ECO:0000256" key="5">
    <source>
        <dbReference type="ARBA" id="ARBA00023159"/>
    </source>
</evidence>
<dbReference type="Pfam" id="PF08638">
    <property type="entry name" value="Med14"/>
    <property type="match status" value="1"/>
</dbReference>
<dbReference type="GO" id="GO:0070847">
    <property type="term" value="C:core mediator complex"/>
    <property type="evidence" value="ECO:0007669"/>
    <property type="project" value="TreeGrafter"/>
</dbReference>
<dbReference type="PANTHER" id="PTHR12809:SF2">
    <property type="entry name" value="MEDIATOR OF RNA POLYMERASE II TRANSCRIPTION SUBUNIT 14"/>
    <property type="match status" value="1"/>
</dbReference>
<feature type="region of interest" description="Disordered" evidence="10">
    <location>
        <begin position="1"/>
        <end position="73"/>
    </location>
</feature>
<evidence type="ECO:0000256" key="8">
    <source>
        <dbReference type="ARBA" id="ARBA00032007"/>
    </source>
</evidence>
<dbReference type="PANTHER" id="PTHR12809">
    <property type="entry name" value="MEDIATOR COMPLEX SUBUNIT"/>
    <property type="match status" value="1"/>
</dbReference>
<feature type="compositionally biased region" description="Low complexity" evidence="10">
    <location>
        <begin position="18"/>
        <end position="28"/>
    </location>
</feature>
<dbReference type="Pfam" id="PF26204">
    <property type="entry name" value="Med14_fung"/>
    <property type="match status" value="1"/>
</dbReference>
<evidence type="ECO:0000313" key="13">
    <source>
        <dbReference type="Proteomes" id="UP000054053"/>
    </source>
</evidence>
<evidence type="ECO:0000256" key="9">
    <source>
        <dbReference type="RuleBase" id="RU365082"/>
    </source>
</evidence>
<feature type="domain" description="Mediator complex subunit MED14 N-terminal" evidence="11">
    <location>
        <begin position="89"/>
        <end position="300"/>
    </location>
</feature>
<keyword evidence="5 9" id="KW-0010">Activator</keyword>
<comment type="subunit">
    <text evidence="9">Component of the Mediator complex.</text>
</comment>
<protein>
    <recommendedName>
        <fullName evidence="3 9">Mediator of RNA polymerase II transcription subunit 14</fullName>
    </recommendedName>
    <alternativeName>
        <fullName evidence="8 9">Mediator complex subunit 14</fullName>
    </alternativeName>
</protein>
<dbReference type="Proteomes" id="UP000054053">
    <property type="component" value="Unassembled WGS sequence"/>
</dbReference>
<accession>A0A1B5KU09</accession>
<dbReference type="GO" id="GO:0003712">
    <property type="term" value="F:transcription coregulator activity"/>
    <property type="evidence" value="ECO:0007669"/>
    <property type="project" value="UniProtKB-UniRule"/>
</dbReference>
<organism evidence="12 13">
    <name type="scientific">Ustilaginoidea virens</name>
    <name type="common">Rice false smut fungus</name>
    <name type="synonym">Villosiclava virens</name>
    <dbReference type="NCBI Taxonomy" id="1159556"/>
    <lineage>
        <taxon>Eukaryota</taxon>
        <taxon>Fungi</taxon>
        <taxon>Dikarya</taxon>
        <taxon>Ascomycota</taxon>
        <taxon>Pezizomycotina</taxon>
        <taxon>Sordariomycetes</taxon>
        <taxon>Hypocreomycetidae</taxon>
        <taxon>Hypocreales</taxon>
        <taxon>Clavicipitaceae</taxon>
        <taxon>Ustilaginoidea</taxon>
    </lineage>
</organism>
<feature type="compositionally biased region" description="Basic and acidic residues" evidence="10">
    <location>
        <begin position="55"/>
        <end position="73"/>
    </location>
</feature>
<keyword evidence="4 9" id="KW-0805">Transcription regulation</keyword>
<feature type="compositionally biased region" description="Low complexity" evidence="10">
    <location>
        <begin position="42"/>
        <end position="54"/>
    </location>
</feature>
<sequence>MESSGQNGTRTDHDRDATTNGASGANNAISQHAGPSSKDKAATTNNALNAPNGTRESRQDETSLGERPEAERNRMNDLPDEIIHITQGFVPLSLLLTRLAQTTHNAVQDKVAELAKMPLPATFANGNAPYSSSNSEDSSVENLRKKGSLSHFAQEWHGKWLKALVITEWSRKAHLVSKLIDLKFHIDQQRMLYDAALDNIVNVKRDLTFARMPSPDLKTALQILSSGTAPWMPDVSLSLWRLRTEDQSKWINDLNTLLSLRLNLDDFDKIPPQFRNYEISSGRVTFRVDGEFEVDLTIADEDFKKQFWFIDFRYAFAPAASRLPESLRAYLEGCVNDVLGREGLEGCYKYLHEFVLTSKINELRRQALQLSRSSWTGTLNVEPLNRALAIQYWTSRSATTVSKSWILVAVNGNRKANGKQNANSSSQLVVKWYRDGREVEDVDIELDLAQLSAESLLTNVIRLHVGYILGSIHERLSAAARFKNREAGMVLRLSKTHPAHSILTVQVGCSDKISMLLEPMTGVFAVKPQSKFTIQPEHQLNNGRNAPEDGVNCLEHIRCAMMEDELHRRSTTMGGWEVCKPAMTTEELKSVTKIREWTRAIWLRKAGWGSSWLVVVVLSLSGDEWWLLESNGGETMSSPRFRAKLPLDNGYPELSDTFWNDLGYLTTGLITQSVDLRELHRHRIKSRSSGKNVPSSTRRVRLPSIEVALSALFPAMVFDKDEAAPDLSLCSVNDEDEDGDMELLSLMERASGATLAPKKAWADNIVSICFNSVKALSKTGSTGEDGSQENSELMCDSVATIKVRKPAKFASLTGLADRDVTYDAQLGQFSMRIQRAVGKPVLDTLKSRIKAIDRFVNFLEAMECARSTITTESVTLRQITFYYSEKKAAGDAEGQTQDQSKRWRVVLDLSKDDIDVEIEKGNSHLRLVDLMRQLVNSDGGIGALMSWLPSSLAALEAIDKMETRWEPLLAAGRGGFEFSMKTIAWMTITYSINPAGSSSSSKGTAEVVTLEVQMKRRRNEAWWHVWRSDADADDAASQALKLAWNGKGEGWLGLATSAAGRPQRGVVAMLLAVDEAIRKCVTDDGKGDVALEQATRR</sequence>
<evidence type="ECO:0000256" key="2">
    <source>
        <dbReference type="ARBA" id="ARBA00007813"/>
    </source>
</evidence>
<keyword evidence="6 9" id="KW-0804">Transcription</keyword>
<evidence type="ECO:0000259" key="11">
    <source>
        <dbReference type="Pfam" id="PF08638"/>
    </source>
</evidence>
<name>A0A1B5KU09_USTVR</name>
<evidence type="ECO:0000256" key="6">
    <source>
        <dbReference type="ARBA" id="ARBA00023163"/>
    </source>
</evidence>
<evidence type="ECO:0000256" key="4">
    <source>
        <dbReference type="ARBA" id="ARBA00023015"/>
    </source>
</evidence>
<comment type="subcellular location">
    <subcellularLocation>
        <location evidence="1 9">Nucleus</location>
    </subcellularLocation>
</comment>
<dbReference type="GO" id="GO:0016592">
    <property type="term" value="C:mediator complex"/>
    <property type="evidence" value="ECO:0007669"/>
    <property type="project" value="UniProtKB-UniRule"/>
</dbReference>
<keyword evidence="7 9" id="KW-0539">Nucleus</keyword>